<keyword evidence="1" id="KW-0472">Membrane</keyword>
<keyword evidence="1" id="KW-0812">Transmembrane</keyword>
<sequence>MLVSSLGILATSLEYMRRQLSRRLCGRHSLACTCVAVLVAVLTILILSAGLRDARYTPNWIKFPDLSLFGWSRLRWREADFCYIRDAESGRQPNSSTCVTHCSTFPPASLGDSSAIHTELHDCMTYRARYSSLCASQTEEQSIDILEDPAPRYRSAIVLRAWDKFSWTPDDIRNVKAMVTEMSLLGSSYSVHILLHVRTEEDLSTMAAESLEAIKLLHVPAEFLNITELWSYADCQSAYPAVGEYEFYYHAFMALQMFADRHPEYDFFWNWEMDVRYTGTYNELFPSLTAWANQQSHEGAWERNSRFYIPTYHGTWENFTRSIKLSGNAFPSPTPWLPQQSQPEDLGQESDLITLFPMFDCEDTAWPHKDYVVNYQLEEVQPRIGTVGTNMRLSRRLLQMMANENIAGRAMMSEMWPPTLAFHHGLKAISVPHPMFFDKRWQSNDLQQIFNAGVNGRVGGSNTSVVGHEEVFLGSTWFWNAQSPSELYDRWMGVAREGPGSTEFARLHGNVCLPRILLHPVKF</sequence>
<protein>
    <submittedName>
        <fullName evidence="2">Uncharacterized protein</fullName>
    </submittedName>
</protein>
<evidence type="ECO:0000256" key="1">
    <source>
        <dbReference type="SAM" id="Phobius"/>
    </source>
</evidence>
<dbReference type="Pfam" id="PF11885">
    <property type="entry name" value="DUF3405"/>
    <property type="match status" value="1"/>
</dbReference>
<organism evidence="2 3">
    <name type="scientific">Ramularia collo-cygni</name>
    <dbReference type="NCBI Taxonomy" id="112498"/>
    <lineage>
        <taxon>Eukaryota</taxon>
        <taxon>Fungi</taxon>
        <taxon>Dikarya</taxon>
        <taxon>Ascomycota</taxon>
        <taxon>Pezizomycotina</taxon>
        <taxon>Dothideomycetes</taxon>
        <taxon>Dothideomycetidae</taxon>
        <taxon>Mycosphaerellales</taxon>
        <taxon>Mycosphaerellaceae</taxon>
        <taxon>Ramularia</taxon>
    </lineage>
</organism>
<name>A0A2D3UXD5_9PEZI</name>
<dbReference type="AlphaFoldDB" id="A0A2D3UXD5"/>
<dbReference type="InterPro" id="IPR021822">
    <property type="entry name" value="DUF3405"/>
</dbReference>
<keyword evidence="3" id="KW-1185">Reference proteome</keyword>
<proteinExistence type="predicted"/>
<dbReference type="EMBL" id="FJUY01000014">
    <property type="protein sequence ID" value="CZT22677.1"/>
    <property type="molecule type" value="Genomic_DNA"/>
</dbReference>
<dbReference type="STRING" id="112498.A0A2D3UXD5"/>
<reference evidence="2 3" key="1">
    <citation type="submission" date="2016-03" db="EMBL/GenBank/DDBJ databases">
        <authorList>
            <person name="Ploux O."/>
        </authorList>
    </citation>
    <scope>NUCLEOTIDE SEQUENCE [LARGE SCALE GENOMIC DNA]</scope>
    <source>
        <strain evidence="2 3">URUG2</strain>
    </source>
</reference>
<dbReference type="PANTHER" id="PTHR36205:SF2">
    <property type="entry name" value="MAJOR FACILITATOR SUPERFAMILY TRANSPORTER"/>
    <property type="match status" value="1"/>
</dbReference>
<dbReference type="GeneID" id="35603480"/>
<evidence type="ECO:0000313" key="3">
    <source>
        <dbReference type="Proteomes" id="UP000225277"/>
    </source>
</evidence>
<gene>
    <name evidence="2" type="ORF">RCC_08382</name>
</gene>
<keyword evidence="1" id="KW-1133">Transmembrane helix</keyword>
<evidence type="ECO:0000313" key="2">
    <source>
        <dbReference type="EMBL" id="CZT22677.1"/>
    </source>
</evidence>
<dbReference type="OrthoDB" id="3353407at2759"/>
<feature type="transmembrane region" description="Helical" evidence="1">
    <location>
        <begin position="30"/>
        <end position="51"/>
    </location>
</feature>
<accession>A0A2D3UXD5</accession>
<dbReference type="RefSeq" id="XP_023629401.1">
    <property type="nucleotide sequence ID" value="XM_023773633.1"/>
</dbReference>
<dbReference type="Proteomes" id="UP000225277">
    <property type="component" value="Unassembled WGS sequence"/>
</dbReference>
<dbReference type="PANTHER" id="PTHR36205">
    <property type="entry name" value="CHROMOSOME 19, WHOLE GENOME SHOTGUN SEQUENCE"/>
    <property type="match status" value="1"/>
</dbReference>